<accession>A0AAW0F8U3</accession>
<dbReference type="AlphaFoldDB" id="A0AAW0F8U3"/>
<evidence type="ECO:0000313" key="2">
    <source>
        <dbReference type="EMBL" id="KAK7677183.1"/>
    </source>
</evidence>
<feature type="compositionally biased region" description="Basic and acidic residues" evidence="1">
    <location>
        <begin position="184"/>
        <end position="199"/>
    </location>
</feature>
<protein>
    <submittedName>
        <fullName evidence="2">Uncharacterized protein</fullName>
    </submittedName>
</protein>
<gene>
    <name evidence="2" type="ORF">QCA50_019892</name>
</gene>
<reference evidence="2 3" key="1">
    <citation type="submission" date="2022-09" db="EMBL/GenBank/DDBJ databases">
        <authorList>
            <person name="Palmer J.M."/>
        </authorList>
    </citation>
    <scope>NUCLEOTIDE SEQUENCE [LARGE SCALE GENOMIC DNA]</scope>
    <source>
        <strain evidence="2 3">DSM 7382</strain>
    </source>
</reference>
<keyword evidence="3" id="KW-1185">Reference proteome</keyword>
<dbReference type="EMBL" id="JASBNA010000094">
    <property type="protein sequence ID" value="KAK7677183.1"/>
    <property type="molecule type" value="Genomic_DNA"/>
</dbReference>
<comment type="caution">
    <text evidence="2">The sequence shown here is derived from an EMBL/GenBank/DDBJ whole genome shotgun (WGS) entry which is preliminary data.</text>
</comment>
<evidence type="ECO:0000313" key="3">
    <source>
        <dbReference type="Proteomes" id="UP001385951"/>
    </source>
</evidence>
<organism evidence="2 3">
    <name type="scientific">Cerrena zonata</name>
    <dbReference type="NCBI Taxonomy" id="2478898"/>
    <lineage>
        <taxon>Eukaryota</taxon>
        <taxon>Fungi</taxon>
        <taxon>Dikarya</taxon>
        <taxon>Basidiomycota</taxon>
        <taxon>Agaricomycotina</taxon>
        <taxon>Agaricomycetes</taxon>
        <taxon>Polyporales</taxon>
        <taxon>Cerrenaceae</taxon>
        <taxon>Cerrena</taxon>
    </lineage>
</organism>
<evidence type="ECO:0000256" key="1">
    <source>
        <dbReference type="SAM" id="MobiDB-lite"/>
    </source>
</evidence>
<proteinExistence type="predicted"/>
<name>A0AAW0F8U3_9APHY</name>
<feature type="region of interest" description="Disordered" evidence="1">
    <location>
        <begin position="171"/>
        <end position="252"/>
    </location>
</feature>
<dbReference type="Proteomes" id="UP001385951">
    <property type="component" value="Unassembled WGS sequence"/>
</dbReference>
<feature type="compositionally biased region" description="Basic and acidic residues" evidence="1">
    <location>
        <begin position="209"/>
        <end position="232"/>
    </location>
</feature>
<sequence length="364" mass="40206">MSVLLSVFNKPVDIEAVFKSWENAPIFRGKPRRDEPINVWLERIKDGCKERKVPKSMWHLVGEHYLHSRAKKRFKAVQAVMANRYGGKYTWDWKRFKIAMTNMQWELDSNLVQTFLVRAMDNVAWILGPSTASSTKEVDDKVYVAIEKLEQPYLLKAFKSLTKSTSTFLYSGKEDASTPAGKSSSKEVKTVTKDSKSTPKDATPPSKGTKIDSKDNKTTSKESKPTPKDAKKTPATGSTPSKPSKITWKDPHKLLVKRNPAEKDPADVSYSQAPMWLLQVCHVLDNASPDSQGAMTILSAILITVGSIPALPVIQSGAAGVFLASGAAQTIGSILTGFGAWLGMHAEHDHEHPHHAKDSSSHKK</sequence>